<keyword evidence="2" id="KW-1185">Reference proteome</keyword>
<comment type="caution">
    <text evidence="1">The sequence shown here is derived from an EMBL/GenBank/DDBJ whole genome shotgun (WGS) entry which is preliminary data.</text>
</comment>
<evidence type="ECO:0000313" key="1">
    <source>
        <dbReference type="EMBL" id="CAG5077192.1"/>
    </source>
</evidence>
<name>A0A8J2EF47_COTCN</name>
<evidence type="ECO:0000313" key="2">
    <source>
        <dbReference type="Proteomes" id="UP000786811"/>
    </source>
</evidence>
<dbReference type="AlphaFoldDB" id="A0A8J2EF47"/>
<accession>A0A8J2EF47</accession>
<organism evidence="1 2">
    <name type="scientific">Cotesia congregata</name>
    <name type="common">Parasitoid wasp</name>
    <name type="synonym">Apanteles congregatus</name>
    <dbReference type="NCBI Taxonomy" id="51543"/>
    <lineage>
        <taxon>Eukaryota</taxon>
        <taxon>Metazoa</taxon>
        <taxon>Ecdysozoa</taxon>
        <taxon>Arthropoda</taxon>
        <taxon>Hexapoda</taxon>
        <taxon>Insecta</taxon>
        <taxon>Pterygota</taxon>
        <taxon>Neoptera</taxon>
        <taxon>Endopterygota</taxon>
        <taxon>Hymenoptera</taxon>
        <taxon>Apocrita</taxon>
        <taxon>Ichneumonoidea</taxon>
        <taxon>Braconidae</taxon>
        <taxon>Microgastrinae</taxon>
        <taxon>Cotesia</taxon>
    </lineage>
</organism>
<gene>
    <name evidence="1" type="ORF">HICCMSTLAB_LOCUS2395</name>
</gene>
<sequence length="322" mass="37465">MIAMSKRSLIFVLIGVAVLVYYVTAAILIWSYKHQPNATYKSKLIIMESMIRHYHDDEYHLSNDDITIKDKARHDYFDDLTKDDNLRKICVLGIKLLHNYLHNHDSDDLTTVRNIVDKVLTQTGSRTEGETLDADKWELYIVDIPHFMAMYYLIVKDDSSNTARLTHCYEYINSVINSNMESTCLNSTPSKTDFIKIGAPYLLTNYIRSLEDENCLKLYEKARKNNNLELLNKYLSYDTSDEVKEIYGVLSVDGETKLKSKPAEALKCFDLMNKTIKYKDMYIAVYNTLDVPGNLWKSLLNLFEIIQKFWPTGWLSDMIYDS</sequence>
<dbReference type="EMBL" id="CAJNRD030001117">
    <property type="protein sequence ID" value="CAG5077192.1"/>
    <property type="molecule type" value="Genomic_DNA"/>
</dbReference>
<proteinExistence type="predicted"/>
<reference evidence="1" key="1">
    <citation type="submission" date="2021-04" db="EMBL/GenBank/DDBJ databases">
        <authorList>
            <person name="Chebbi M.A.C M."/>
        </authorList>
    </citation>
    <scope>NUCLEOTIDE SEQUENCE</scope>
</reference>
<protein>
    <submittedName>
        <fullName evidence="1">Cc_odve66_26</fullName>
    </submittedName>
</protein>
<dbReference type="Proteomes" id="UP000786811">
    <property type="component" value="Unassembled WGS sequence"/>
</dbReference>